<dbReference type="PANTHER" id="PTHR33607">
    <property type="entry name" value="ENDONUCLEASE-1"/>
    <property type="match status" value="1"/>
</dbReference>
<protein>
    <submittedName>
        <fullName evidence="5">Endonuclease</fullName>
    </submittedName>
</protein>
<dbReference type="PANTHER" id="PTHR33607:SF2">
    <property type="entry name" value="ENDONUCLEASE-1"/>
    <property type="match status" value="1"/>
</dbReference>
<dbReference type="InterPro" id="IPR044925">
    <property type="entry name" value="His-Me_finger_sf"/>
</dbReference>
<evidence type="ECO:0000256" key="2">
    <source>
        <dbReference type="ARBA" id="ARBA00022722"/>
    </source>
</evidence>
<accession>A0AAX1NDR9</accession>
<dbReference type="Gene3D" id="2.60.120.200">
    <property type="match status" value="1"/>
</dbReference>
<evidence type="ECO:0000313" key="5">
    <source>
        <dbReference type="EMBL" id="QWG05447.1"/>
    </source>
</evidence>
<dbReference type="SUPFAM" id="SSF54060">
    <property type="entry name" value="His-Me finger endonucleases"/>
    <property type="match status" value="1"/>
</dbReference>
<feature type="domain" description="DUF5689" evidence="4">
    <location>
        <begin position="42"/>
        <end position="264"/>
    </location>
</feature>
<organism evidence="5 6">
    <name type="scientific">Flammeovirga yaeyamensis</name>
    <dbReference type="NCBI Taxonomy" id="367791"/>
    <lineage>
        <taxon>Bacteria</taxon>
        <taxon>Pseudomonadati</taxon>
        <taxon>Bacteroidota</taxon>
        <taxon>Cytophagia</taxon>
        <taxon>Cytophagales</taxon>
        <taxon>Flammeovirgaceae</taxon>
        <taxon>Flammeovirga</taxon>
    </lineage>
</organism>
<sequence>MKQFFTNRILISLLFSVVLFGCVDTKYNDPENKEISPIPEGTATISIAELKALHSGRDNDTTSIPDNSIIVGQVISDDEPGNIYKELYLQDETGGILIRLDKAPLYTSYKLGQEVGVICDQLVLGSYGGNVQLGIPSLYNGTPAAGRVPGPLMDQYLFTGTIDDSVRTITATINEIQTNLNNYIGRRVKINYVASTDRPGTTYADAVNETTQNRYFNDGTSSSDIVMRNSGYSDFAGEEIPEGYGTMYAIVSTFNGSAQLYINNPVTDMVDFGDVETPPIEGVVFQENFDDRDEGEIDFENWGNSPEQGTVKWKVEGTGNKYAMANAYQSGDATSESWMILPTIPESNLTLQFRAAAGFFVEGHTDVIRIKVSKNYNGNISGATWEDLTDQATLPVFGDLDEKWWQWTESNINLASFGSDVTIAFVYLGSNTNSTKVEIDNIVVTNNGENSGYYGRAFNKSGYELKSTLSEIISEDYKDIGYAALWTLYQTSDDKYQKKEIIWDMYSDIPDPENPTIPDGVQPGEYEYRIIYDQCGNSGSGEGYCYNREHVVPQSWFDKRAPMVSDAHHIIPTDAYVNTMRSNHPHGMVANASWTSVNNSKLGSGTAASGYTGTVFEPNDEYKGDFARMYLYMATRYEDQIGTWVNYGQAGTVLDGSSDKVYKDWFLNLMIEWHNNDPVSFKELDRNEQIFLQQKNRNPFIDHPEFVNMIWRDNAQ</sequence>
<dbReference type="EMBL" id="CP076133">
    <property type="protein sequence ID" value="QWG05447.1"/>
    <property type="molecule type" value="Genomic_DNA"/>
</dbReference>
<dbReference type="Pfam" id="PF04231">
    <property type="entry name" value="Endonuclease_1"/>
    <property type="match status" value="1"/>
</dbReference>
<gene>
    <name evidence="5" type="ORF">KMW28_23805</name>
</gene>
<dbReference type="InterPro" id="IPR007346">
    <property type="entry name" value="Endonuclease-I"/>
</dbReference>
<keyword evidence="5" id="KW-0255">Endonuclease</keyword>
<dbReference type="GO" id="GO:0004519">
    <property type="term" value="F:endonuclease activity"/>
    <property type="evidence" value="ECO:0007669"/>
    <property type="project" value="UniProtKB-KW"/>
</dbReference>
<evidence type="ECO:0000259" key="4">
    <source>
        <dbReference type="Pfam" id="PF18942"/>
    </source>
</evidence>
<reference evidence="5 6" key="1">
    <citation type="submission" date="2021-05" db="EMBL/GenBank/DDBJ databases">
        <title>Comparative genomic studies on the polysaccharide-degrading batcterial strains of the Flammeovirga genus.</title>
        <authorList>
            <person name="Zewei F."/>
            <person name="Zheng Z."/>
            <person name="Yu L."/>
            <person name="Ruyue G."/>
            <person name="Yanhong M."/>
            <person name="Yuanyuan C."/>
            <person name="Jingyan G."/>
            <person name="Wenjun H."/>
        </authorList>
    </citation>
    <scope>NUCLEOTIDE SEQUENCE [LARGE SCALE GENOMIC DNA]</scope>
    <source>
        <strain evidence="5 6">NBRC:100898</strain>
    </source>
</reference>
<keyword evidence="3" id="KW-0378">Hydrolase</keyword>
<proteinExistence type="inferred from homology"/>
<dbReference type="GO" id="GO:0016787">
    <property type="term" value="F:hydrolase activity"/>
    <property type="evidence" value="ECO:0007669"/>
    <property type="project" value="UniProtKB-KW"/>
</dbReference>
<evidence type="ECO:0000256" key="1">
    <source>
        <dbReference type="ARBA" id="ARBA00006429"/>
    </source>
</evidence>
<dbReference type="NCBIfam" id="NF038128">
    <property type="entry name" value="choice_anch_J"/>
    <property type="match status" value="1"/>
</dbReference>
<dbReference type="PROSITE" id="PS51257">
    <property type="entry name" value="PROKAR_LIPOPROTEIN"/>
    <property type="match status" value="1"/>
</dbReference>
<comment type="similarity">
    <text evidence="1">Belongs to the EndA/NucM nuclease family.</text>
</comment>
<keyword evidence="2" id="KW-0540">Nuclease</keyword>
<dbReference type="AlphaFoldDB" id="A0AAX1NDR9"/>
<dbReference type="Pfam" id="PF18942">
    <property type="entry name" value="DUF5689"/>
    <property type="match status" value="1"/>
</dbReference>
<evidence type="ECO:0000313" key="6">
    <source>
        <dbReference type="Proteomes" id="UP000678679"/>
    </source>
</evidence>
<keyword evidence="6" id="KW-1185">Reference proteome</keyword>
<name>A0AAX1NDR9_9BACT</name>
<evidence type="ECO:0000256" key="3">
    <source>
        <dbReference type="ARBA" id="ARBA00022801"/>
    </source>
</evidence>
<dbReference type="InterPro" id="IPR043744">
    <property type="entry name" value="DUF5689"/>
</dbReference>
<dbReference type="RefSeq" id="WP_169661899.1">
    <property type="nucleotide sequence ID" value="NZ_CP076133.1"/>
</dbReference>
<dbReference type="KEGG" id="fya:KMW28_23805"/>
<dbReference type="Proteomes" id="UP000678679">
    <property type="component" value="Chromosome 2"/>
</dbReference>